<feature type="non-terminal residue" evidence="1">
    <location>
        <position position="1"/>
    </location>
</feature>
<evidence type="ECO:0000313" key="2">
    <source>
        <dbReference type="Proteomes" id="UP000824469"/>
    </source>
</evidence>
<sequence length="73" mass="8331">DEARSEDEKTHDISDPKVSLLAECMDFLDMLCLSGPSLFVEGLDLFDDEIWKGDTEQDFLFEIHVNVCLDVVH</sequence>
<reference evidence="1 2" key="1">
    <citation type="journal article" date="2021" name="Nat. Plants">
        <title>The Taxus genome provides insights into paclitaxel biosynthesis.</title>
        <authorList>
            <person name="Xiong X."/>
            <person name="Gou J."/>
            <person name="Liao Q."/>
            <person name="Li Y."/>
            <person name="Zhou Q."/>
            <person name="Bi G."/>
            <person name="Li C."/>
            <person name="Du R."/>
            <person name="Wang X."/>
            <person name="Sun T."/>
            <person name="Guo L."/>
            <person name="Liang H."/>
            <person name="Lu P."/>
            <person name="Wu Y."/>
            <person name="Zhang Z."/>
            <person name="Ro D.K."/>
            <person name="Shang Y."/>
            <person name="Huang S."/>
            <person name="Yan J."/>
        </authorList>
    </citation>
    <scope>NUCLEOTIDE SEQUENCE [LARGE SCALE GENOMIC DNA]</scope>
    <source>
        <strain evidence="1">Ta-2019</strain>
    </source>
</reference>
<organism evidence="1 2">
    <name type="scientific">Taxus chinensis</name>
    <name type="common">Chinese yew</name>
    <name type="synonym">Taxus wallichiana var. chinensis</name>
    <dbReference type="NCBI Taxonomy" id="29808"/>
    <lineage>
        <taxon>Eukaryota</taxon>
        <taxon>Viridiplantae</taxon>
        <taxon>Streptophyta</taxon>
        <taxon>Embryophyta</taxon>
        <taxon>Tracheophyta</taxon>
        <taxon>Spermatophyta</taxon>
        <taxon>Pinopsida</taxon>
        <taxon>Pinidae</taxon>
        <taxon>Conifers II</taxon>
        <taxon>Cupressales</taxon>
        <taxon>Taxaceae</taxon>
        <taxon>Taxus</taxon>
    </lineage>
</organism>
<gene>
    <name evidence="1" type="ORF">KI387_040393</name>
</gene>
<feature type="non-terminal residue" evidence="1">
    <location>
        <position position="73"/>
    </location>
</feature>
<accession>A0AA38C8I4</accession>
<dbReference type="AlphaFoldDB" id="A0AA38C8I4"/>
<proteinExistence type="predicted"/>
<comment type="caution">
    <text evidence="1">The sequence shown here is derived from an EMBL/GenBank/DDBJ whole genome shotgun (WGS) entry which is preliminary data.</text>
</comment>
<protein>
    <submittedName>
        <fullName evidence="1">Uncharacterized protein</fullName>
    </submittedName>
</protein>
<keyword evidence="2" id="KW-1185">Reference proteome</keyword>
<dbReference type="EMBL" id="JAHRHJ020000144">
    <property type="protein sequence ID" value="KAH9294406.1"/>
    <property type="molecule type" value="Genomic_DNA"/>
</dbReference>
<dbReference type="Proteomes" id="UP000824469">
    <property type="component" value="Unassembled WGS sequence"/>
</dbReference>
<name>A0AA38C8I4_TAXCH</name>
<evidence type="ECO:0000313" key="1">
    <source>
        <dbReference type="EMBL" id="KAH9294406.1"/>
    </source>
</evidence>